<evidence type="ECO:0008006" key="5">
    <source>
        <dbReference type="Google" id="ProtNLM"/>
    </source>
</evidence>
<reference evidence="3 4" key="1">
    <citation type="submission" date="2016-10" db="EMBL/GenBank/DDBJ databases">
        <authorList>
            <person name="Cai Z."/>
        </authorList>
    </citation>
    <scope>NUCLEOTIDE SEQUENCE [LARGE SCALE GENOMIC DNA]</scope>
</reference>
<organism evidence="3 4">
    <name type="scientific">Tetradesmus obliquus</name>
    <name type="common">Green alga</name>
    <name type="synonym">Acutodesmus obliquus</name>
    <dbReference type="NCBI Taxonomy" id="3088"/>
    <lineage>
        <taxon>Eukaryota</taxon>
        <taxon>Viridiplantae</taxon>
        <taxon>Chlorophyta</taxon>
        <taxon>core chlorophytes</taxon>
        <taxon>Chlorophyceae</taxon>
        <taxon>CS clade</taxon>
        <taxon>Sphaeropleales</taxon>
        <taxon>Scenedesmaceae</taxon>
        <taxon>Tetradesmus</taxon>
    </lineage>
</organism>
<keyword evidence="4" id="KW-1185">Reference proteome</keyword>
<evidence type="ECO:0000313" key="3">
    <source>
        <dbReference type="EMBL" id="SZX75808.1"/>
    </source>
</evidence>
<evidence type="ECO:0000313" key="4">
    <source>
        <dbReference type="Proteomes" id="UP000256970"/>
    </source>
</evidence>
<gene>
    <name evidence="3" type="ORF">BQ4739_LOCUS16154</name>
</gene>
<feature type="region of interest" description="Disordered" evidence="1">
    <location>
        <begin position="128"/>
        <end position="179"/>
    </location>
</feature>
<sequence length="239" mass="24546">MRHFGSLCVLTALLISTSCYAEGSRTVLAGCKAGQGGKDCKPCGPGTFSAGGSFADCKSCDTAPNAFCLSMATPCQTKPPCDPATGKYSSMCWVPKADGAMCIVEGDMAGECKANICVDVVQGKPIGNLPQKTTPMPLPQKLPELGGQRPQVQPLGPTQQRPQVLPTGPTQQQPQVQPAKPACPSTPMCRSAATPCQQAPPCDAKGKPTSMCWVAKPAGAGCQQGGKSGKCSKDGQCVV</sequence>
<dbReference type="Proteomes" id="UP000256970">
    <property type="component" value="Unassembled WGS sequence"/>
</dbReference>
<protein>
    <recommendedName>
        <fullName evidence="5">Laminin EGF-like domain-containing protein</fullName>
    </recommendedName>
</protein>
<dbReference type="PROSITE" id="PS51257">
    <property type="entry name" value="PROKAR_LIPOPROTEIN"/>
    <property type="match status" value="1"/>
</dbReference>
<proteinExistence type="predicted"/>
<feature type="signal peptide" evidence="2">
    <location>
        <begin position="1"/>
        <end position="21"/>
    </location>
</feature>
<dbReference type="AlphaFoldDB" id="A0A383WDY5"/>
<feature type="chain" id="PRO_5016988046" description="Laminin EGF-like domain-containing protein" evidence="2">
    <location>
        <begin position="22"/>
        <end position="239"/>
    </location>
</feature>
<name>A0A383WDY5_TETOB</name>
<feature type="compositionally biased region" description="Low complexity" evidence="1">
    <location>
        <begin position="162"/>
        <end position="179"/>
    </location>
</feature>
<keyword evidence="2" id="KW-0732">Signal</keyword>
<accession>A0A383WDY5</accession>
<dbReference type="EMBL" id="FNXT01001243">
    <property type="protein sequence ID" value="SZX75808.1"/>
    <property type="molecule type" value="Genomic_DNA"/>
</dbReference>
<evidence type="ECO:0000256" key="1">
    <source>
        <dbReference type="SAM" id="MobiDB-lite"/>
    </source>
</evidence>
<evidence type="ECO:0000256" key="2">
    <source>
        <dbReference type="SAM" id="SignalP"/>
    </source>
</evidence>